<feature type="compositionally biased region" description="Acidic residues" evidence="6">
    <location>
        <begin position="382"/>
        <end position="393"/>
    </location>
</feature>
<evidence type="ECO:0000256" key="7">
    <source>
        <dbReference type="SAM" id="Phobius"/>
    </source>
</evidence>
<feature type="transmembrane region" description="Helical" evidence="7">
    <location>
        <begin position="652"/>
        <end position="670"/>
    </location>
</feature>
<comment type="subcellular location">
    <subcellularLocation>
        <location evidence="1">Membrane</location>
        <topology evidence="1">Multi-pass membrane protein</topology>
    </subcellularLocation>
</comment>
<accession>A0A9N8DA68</accession>
<evidence type="ECO:0000256" key="6">
    <source>
        <dbReference type="SAM" id="MobiDB-lite"/>
    </source>
</evidence>
<dbReference type="PANTHER" id="PTHR43568">
    <property type="entry name" value="P PROTEIN"/>
    <property type="match status" value="1"/>
</dbReference>
<keyword evidence="2" id="KW-0813">Transport</keyword>
<feature type="transmembrane region" description="Helical" evidence="7">
    <location>
        <begin position="973"/>
        <end position="994"/>
    </location>
</feature>
<dbReference type="GO" id="GO:0016020">
    <property type="term" value="C:membrane"/>
    <property type="evidence" value="ECO:0007669"/>
    <property type="project" value="UniProtKB-SubCell"/>
</dbReference>
<gene>
    <name evidence="9" type="ORF">SEMRO_56_G032900.1</name>
</gene>
<sequence>MASDPKDDSVETGQEIAHDNDPSPTSNPDQITFAPGRPGHSTTAGHDLFPSPHHRPSAPAAHRRPSLESKELMGPILRRKKVVSLPLGAGGDFFYTTIPEEGGHRALLNDFEAHHRERGLSYDPNRRHLRHKQKSNEGGGNVPAPSVPAPPSPGGSGHRRRQMTPQQHFMRGIIRRRQVSLDLLGPNDFFELPEDIQASVLVDEEAKEATESMPTMIDEEGEEPAASGSALSSAPSSEKQLFFPLRFSAPRQKLKVGGGAGHQHTGSAHGPTPQDAPTKQEVDSETQDALERYTRAHEQVQAEMMRLSKAIPEESSSQLTSLVAKMESMNPDHSALKRSLLRRKSTASSSAMSNESGDFFSVAPLDESGVGSKMTEGYSEVDTAESDDDEEDSDVIRAGRSDKIKALVCFFIMLALTLLVSLWRTHLDEASFILGPVGLACVTSCPGNPTTRDFFDGHNHFKEHEVIDLVMHLDGNSVAKELETHALVEIIGVESGMVKASRQFGPPGEERHTLVHDVVVDFPHPDEAHVINVTSTDPNVELSFTLLADVKAPLADHSVVVAAVIMVLVYAFILLEVIHRTLIAIYGSMVALMFFFIMEGGHVESIRMIMLHLEWSTLGLLFGMMLIVGELSHTGVFEWCAVRILIFSKGSYVRLLVLLSVLTAVASAFLDNVTTMLLVAPVTIDMCHIVGNIDPRPYLIAEVLLSNIGGTATLIGDPPNIIIGSAFSEIIGFVDFITNVLPVIFVFCVPVALLLVVYLYRWYLTSSQMRVLDTALLKKTYKIYDEPRLLISGIVTFFVILMFFLHPVHHKDTAWIALLGAFVTIAFTNPHDIQSALRSHVEWDTLLFFAGLFVLVEVCAAMGLLQAIGDALASYISDQEEDQQLTVAITLLLWVSAFASSFLDNIPYTATMIPVIRILSAELPDTLPLETLAWALSLGACLGGNGTLLGASANIVTAGISTNKGYEISFVNFFYPGMLVMIVTVAISNLYMLVRYVWI</sequence>
<organism evidence="9 10">
    <name type="scientific">Seminavis robusta</name>
    <dbReference type="NCBI Taxonomy" id="568900"/>
    <lineage>
        <taxon>Eukaryota</taxon>
        <taxon>Sar</taxon>
        <taxon>Stramenopiles</taxon>
        <taxon>Ochrophyta</taxon>
        <taxon>Bacillariophyta</taxon>
        <taxon>Bacillariophyceae</taxon>
        <taxon>Bacillariophycidae</taxon>
        <taxon>Naviculales</taxon>
        <taxon>Naviculaceae</taxon>
        <taxon>Seminavis</taxon>
    </lineage>
</organism>
<feature type="domain" description="Citrate transporter-like" evidence="8">
    <location>
        <begin position="570"/>
        <end position="939"/>
    </location>
</feature>
<dbReference type="InterPro" id="IPR004680">
    <property type="entry name" value="Cit_transptr-like_dom"/>
</dbReference>
<feature type="region of interest" description="Disordered" evidence="6">
    <location>
        <begin position="206"/>
        <end position="237"/>
    </location>
</feature>
<dbReference type="Pfam" id="PF03600">
    <property type="entry name" value="CitMHS"/>
    <property type="match status" value="1"/>
</dbReference>
<comment type="caution">
    <text evidence="9">The sequence shown here is derived from an EMBL/GenBank/DDBJ whole genome shotgun (WGS) entry which is preliminary data.</text>
</comment>
<feature type="transmembrane region" description="Helical" evidence="7">
    <location>
        <begin position="932"/>
        <end position="953"/>
    </location>
</feature>
<keyword evidence="5 7" id="KW-0472">Membrane</keyword>
<dbReference type="EMBL" id="CAICTM010000055">
    <property type="protein sequence ID" value="CAB9499233.1"/>
    <property type="molecule type" value="Genomic_DNA"/>
</dbReference>
<name>A0A9N8DA68_9STRA</name>
<feature type="transmembrane region" description="Helical" evidence="7">
    <location>
        <begin position="845"/>
        <end position="865"/>
    </location>
</feature>
<protein>
    <submittedName>
        <fullName evidence="9">Uncharacterized transporter</fullName>
    </submittedName>
</protein>
<dbReference type="CDD" id="cd01116">
    <property type="entry name" value="P_permease"/>
    <property type="match status" value="1"/>
</dbReference>
<keyword evidence="4 7" id="KW-1133">Transmembrane helix</keyword>
<feature type="compositionally biased region" description="Basic residues" evidence="6">
    <location>
        <begin position="52"/>
        <end position="64"/>
    </location>
</feature>
<dbReference type="InterPro" id="IPR051475">
    <property type="entry name" value="Diverse_Ion_Transporter"/>
</dbReference>
<feature type="compositionally biased region" description="Low complexity" evidence="6">
    <location>
        <begin position="346"/>
        <end position="356"/>
    </location>
</feature>
<dbReference type="Proteomes" id="UP001153069">
    <property type="component" value="Unassembled WGS sequence"/>
</dbReference>
<dbReference type="PANTHER" id="PTHR43568:SF1">
    <property type="entry name" value="P PROTEIN"/>
    <property type="match status" value="1"/>
</dbReference>
<feature type="transmembrane region" description="Helical" evidence="7">
    <location>
        <begin position="618"/>
        <end position="640"/>
    </location>
</feature>
<feature type="region of interest" description="Disordered" evidence="6">
    <location>
        <begin position="328"/>
        <end position="358"/>
    </location>
</feature>
<feature type="region of interest" description="Disordered" evidence="6">
    <location>
        <begin position="1"/>
        <end position="72"/>
    </location>
</feature>
<keyword evidence="3 7" id="KW-0812">Transmembrane</keyword>
<evidence type="ECO:0000256" key="5">
    <source>
        <dbReference type="ARBA" id="ARBA00023136"/>
    </source>
</evidence>
<evidence type="ECO:0000259" key="8">
    <source>
        <dbReference type="Pfam" id="PF03600"/>
    </source>
</evidence>
<feature type="transmembrane region" description="Helical" evidence="7">
    <location>
        <begin position="789"/>
        <end position="808"/>
    </location>
</feature>
<reference evidence="9" key="1">
    <citation type="submission" date="2020-06" db="EMBL/GenBank/DDBJ databases">
        <authorList>
            <consortium name="Plant Systems Biology data submission"/>
        </authorList>
    </citation>
    <scope>NUCLEOTIDE SEQUENCE</scope>
    <source>
        <strain evidence="9">D6</strain>
    </source>
</reference>
<dbReference type="GO" id="GO:0055085">
    <property type="term" value="P:transmembrane transport"/>
    <property type="evidence" value="ECO:0007669"/>
    <property type="project" value="InterPro"/>
</dbReference>
<dbReference type="OrthoDB" id="42906at2759"/>
<feature type="transmembrane region" description="Helical" evidence="7">
    <location>
        <begin position="582"/>
        <end position="598"/>
    </location>
</feature>
<feature type="transmembrane region" description="Helical" evidence="7">
    <location>
        <begin position="814"/>
        <end position="833"/>
    </location>
</feature>
<feature type="region of interest" description="Disordered" evidence="6">
    <location>
        <begin position="118"/>
        <end position="163"/>
    </location>
</feature>
<evidence type="ECO:0000256" key="2">
    <source>
        <dbReference type="ARBA" id="ARBA00022448"/>
    </source>
</evidence>
<feature type="region of interest" description="Disordered" evidence="6">
    <location>
        <begin position="371"/>
        <end position="393"/>
    </location>
</feature>
<evidence type="ECO:0000256" key="3">
    <source>
        <dbReference type="ARBA" id="ARBA00022692"/>
    </source>
</evidence>
<feature type="transmembrane region" description="Helical" evidence="7">
    <location>
        <begin position="740"/>
        <end position="760"/>
    </location>
</feature>
<evidence type="ECO:0000313" key="9">
    <source>
        <dbReference type="EMBL" id="CAB9499233.1"/>
    </source>
</evidence>
<feature type="transmembrane region" description="Helical" evidence="7">
    <location>
        <begin position="554"/>
        <end position="575"/>
    </location>
</feature>
<feature type="compositionally biased region" description="Low complexity" evidence="6">
    <location>
        <begin position="224"/>
        <end position="237"/>
    </location>
</feature>
<evidence type="ECO:0000256" key="1">
    <source>
        <dbReference type="ARBA" id="ARBA00004141"/>
    </source>
</evidence>
<evidence type="ECO:0000313" key="10">
    <source>
        <dbReference type="Proteomes" id="UP001153069"/>
    </source>
</evidence>
<feature type="region of interest" description="Disordered" evidence="6">
    <location>
        <begin position="254"/>
        <end position="287"/>
    </location>
</feature>
<proteinExistence type="predicted"/>
<evidence type="ECO:0000256" key="4">
    <source>
        <dbReference type="ARBA" id="ARBA00022989"/>
    </source>
</evidence>
<keyword evidence="10" id="KW-1185">Reference proteome</keyword>
<dbReference type="AlphaFoldDB" id="A0A9N8DA68"/>
<feature type="transmembrane region" description="Helical" evidence="7">
    <location>
        <begin position="885"/>
        <end position="903"/>
    </location>
</feature>